<evidence type="ECO:0008006" key="4">
    <source>
        <dbReference type="Google" id="ProtNLM"/>
    </source>
</evidence>
<keyword evidence="1" id="KW-0812">Transmembrane</keyword>
<feature type="transmembrane region" description="Helical" evidence="1">
    <location>
        <begin position="38"/>
        <end position="62"/>
    </location>
</feature>
<dbReference type="EMBL" id="CP019236">
    <property type="protein sequence ID" value="APW37291.1"/>
    <property type="molecule type" value="Genomic_DNA"/>
</dbReference>
<proteinExistence type="predicted"/>
<keyword evidence="3" id="KW-1185">Reference proteome</keyword>
<dbReference type="STRING" id="1842727.RD110_08870"/>
<name>A0A1P8JUB7_9BURK</name>
<gene>
    <name evidence="2" type="ORF">RD110_08870</name>
</gene>
<feature type="transmembrane region" description="Helical" evidence="1">
    <location>
        <begin position="68"/>
        <end position="89"/>
    </location>
</feature>
<evidence type="ECO:0000256" key="1">
    <source>
        <dbReference type="SAM" id="Phobius"/>
    </source>
</evidence>
<evidence type="ECO:0000313" key="2">
    <source>
        <dbReference type="EMBL" id="APW37291.1"/>
    </source>
</evidence>
<dbReference type="KEGG" id="rhy:RD110_08870"/>
<keyword evidence="1" id="KW-0472">Membrane</keyword>
<sequence length="107" mass="11854">MPDTPLLATIAWLYLLTNATRIVSYLPQIVVVWRCTDGAASVSLLTWGSWVLSQMTAVFYGVLVLQDLPFVLISLINLGGCGCVTLIAMRRRAQWKRAGTLQRCAVR</sequence>
<organism evidence="2 3">
    <name type="scientific">Rhodoferax koreensis</name>
    <dbReference type="NCBI Taxonomy" id="1842727"/>
    <lineage>
        <taxon>Bacteria</taxon>
        <taxon>Pseudomonadati</taxon>
        <taxon>Pseudomonadota</taxon>
        <taxon>Betaproteobacteria</taxon>
        <taxon>Burkholderiales</taxon>
        <taxon>Comamonadaceae</taxon>
        <taxon>Rhodoferax</taxon>
    </lineage>
</organism>
<protein>
    <recommendedName>
        <fullName evidence="4">PQ-loop repeat-containing protein</fullName>
    </recommendedName>
</protein>
<dbReference type="Gene3D" id="1.20.1280.290">
    <property type="match status" value="1"/>
</dbReference>
<evidence type="ECO:0000313" key="3">
    <source>
        <dbReference type="Proteomes" id="UP000186609"/>
    </source>
</evidence>
<keyword evidence="1" id="KW-1133">Transmembrane helix</keyword>
<dbReference type="AlphaFoldDB" id="A0A1P8JUB7"/>
<feature type="transmembrane region" description="Helical" evidence="1">
    <location>
        <begin position="6"/>
        <end position="26"/>
    </location>
</feature>
<reference evidence="2 3" key="1">
    <citation type="submission" date="2017-01" db="EMBL/GenBank/DDBJ databases">
        <authorList>
            <person name="Mah S.A."/>
            <person name="Swanson W.J."/>
            <person name="Moy G.W."/>
            <person name="Vacquier V.D."/>
        </authorList>
    </citation>
    <scope>NUCLEOTIDE SEQUENCE [LARGE SCALE GENOMIC DNA]</scope>
    <source>
        <strain evidence="2 3">DCY110</strain>
    </source>
</reference>
<accession>A0A1P8JUB7</accession>
<dbReference type="Proteomes" id="UP000186609">
    <property type="component" value="Chromosome"/>
</dbReference>